<comment type="similarity">
    <text evidence="1">Belongs to the LovG family.</text>
</comment>
<dbReference type="Gene3D" id="3.40.50.1820">
    <property type="entry name" value="alpha/beta hydrolase"/>
    <property type="match status" value="1"/>
</dbReference>
<dbReference type="Proteomes" id="UP000014760">
    <property type="component" value="Unassembled WGS sequence"/>
</dbReference>
<feature type="domain" description="Serine hydrolase" evidence="4">
    <location>
        <begin position="65"/>
        <end position="257"/>
    </location>
</feature>
<dbReference type="SUPFAM" id="SSF53474">
    <property type="entry name" value="alpha/beta-Hydrolases"/>
    <property type="match status" value="1"/>
</dbReference>
<dbReference type="Pfam" id="PF03959">
    <property type="entry name" value="FSH1"/>
    <property type="match status" value="1"/>
</dbReference>
<dbReference type="OrthoDB" id="414698at2759"/>
<dbReference type="InterPro" id="IPR029058">
    <property type="entry name" value="AB_hydrolase_fold"/>
</dbReference>
<name>R7TZ49_CAPTE</name>
<dbReference type="STRING" id="283909.R7TZ49"/>
<dbReference type="FunCoup" id="R7TZ49">
    <property type="interactions" value="1107"/>
</dbReference>
<dbReference type="PANTHER" id="PTHR48070">
    <property type="entry name" value="ESTERASE OVCA2"/>
    <property type="match status" value="1"/>
</dbReference>
<dbReference type="InterPro" id="IPR050593">
    <property type="entry name" value="LovG"/>
</dbReference>
<reference evidence="5 7" key="2">
    <citation type="journal article" date="2013" name="Nature">
        <title>Insights into bilaterian evolution from three spiralian genomes.</title>
        <authorList>
            <person name="Simakov O."/>
            <person name="Marletaz F."/>
            <person name="Cho S.J."/>
            <person name="Edsinger-Gonzales E."/>
            <person name="Havlak P."/>
            <person name="Hellsten U."/>
            <person name="Kuo D.H."/>
            <person name="Larsson T."/>
            <person name="Lv J."/>
            <person name="Arendt D."/>
            <person name="Savage R."/>
            <person name="Osoegawa K."/>
            <person name="de Jong P."/>
            <person name="Grimwood J."/>
            <person name="Chapman J.A."/>
            <person name="Shapiro H."/>
            <person name="Aerts A."/>
            <person name="Otillar R.P."/>
            <person name="Terry A.Y."/>
            <person name="Boore J.L."/>
            <person name="Grigoriev I.V."/>
            <person name="Lindberg D.R."/>
            <person name="Seaver E.C."/>
            <person name="Weisblat D.A."/>
            <person name="Putnam N.H."/>
            <person name="Rokhsar D.S."/>
        </authorList>
    </citation>
    <scope>NUCLEOTIDE SEQUENCE</scope>
    <source>
        <strain evidence="5 7">I ESC-2004</strain>
    </source>
</reference>
<reference evidence="7" key="1">
    <citation type="submission" date="2012-12" db="EMBL/GenBank/DDBJ databases">
        <authorList>
            <person name="Hellsten U."/>
            <person name="Grimwood J."/>
            <person name="Chapman J.A."/>
            <person name="Shapiro H."/>
            <person name="Aerts A."/>
            <person name="Otillar R.P."/>
            <person name="Terry A.Y."/>
            <person name="Boore J.L."/>
            <person name="Simakov O."/>
            <person name="Marletaz F."/>
            <person name="Cho S.-J."/>
            <person name="Edsinger-Gonzales E."/>
            <person name="Havlak P."/>
            <person name="Kuo D.-H."/>
            <person name="Larsson T."/>
            <person name="Lv J."/>
            <person name="Arendt D."/>
            <person name="Savage R."/>
            <person name="Osoegawa K."/>
            <person name="de Jong P."/>
            <person name="Lindberg D.R."/>
            <person name="Seaver E.C."/>
            <person name="Weisblat D.A."/>
            <person name="Putnam N.H."/>
            <person name="Grigoriev I.V."/>
            <person name="Rokhsar D.S."/>
        </authorList>
    </citation>
    <scope>NUCLEOTIDE SEQUENCE</scope>
    <source>
        <strain evidence="7">I ESC-2004</strain>
    </source>
</reference>
<dbReference type="EnsemblMetazoa" id="CapteT223070">
    <property type="protein sequence ID" value="CapteP223070"/>
    <property type="gene ID" value="CapteG223070"/>
</dbReference>
<keyword evidence="3" id="KW-0812">Transmembrane</keyword>
<evidence type="ECO:0000256" key="2">
    <source>
        <dbReference type="ARBA" id="ARBA00022801"/>
    </source>
</evidence>
<reference evidence="6" key="3">
    <citation type="submission" date="2015-06" db="UniProtKB">
        <authorList>
            <consortium name="EnsemblMetazoa"/>
        </authorList>
    </citation>
    <scope>IDENTIFICATION</scope>
</reference>
<evidence type="ECO:0000313" key="7">
    <source>
        <dbReference type="Proteomes" id="UP000014760"/>
    </source>
</evidence>
<dbReference type="GO" id="GO:0005634">
    <property type="term" value="C:nucleus"/>
    <property type="evidence" value="ECO:0007669"/>
    <property type="project" value="TreeGrafter"/>
</dbReference>
<proteinExistence type="inferred from homology"/>
<dbReference type="GO" id="GO:0005737">
    <property type="term" value="C:cytoplasm"/>
    <property type="evidence" value="ECO:0007669"/>
    <property type="project" value="TreeGrafter"/>
</dbReference>
<accession>R7TZ49</accession>
<dbReference type="EMBL" id="AMQN01010273">
    <property type="status" value="NOT_ANNOTATED_CDS"/>
    <property type="molecule type" value="Genomic_DNA"/>
</dbReference>
<evidence type="ECO:0000256" key="1">
    <source>
        <dbReference type="ARBA" id="ARBA00005863"/>
    </source>
</evidence>
<gene>
    <name evidence="5" type="ORF">CAPTEDRAFT_223070</name>
</gene>
<dbReference type="OMA" id="EEPRGWW"/>
<keyword evidence="7" id="KW-1185">Reference proteome</keyword>
<keyword evidence="3" id="KW-0472">Membrane</keyword>
<dbReference type="EMBL" id="KB307469">
    <property type="protein sequence ID" value="ELT98892.1"/>
    <property type="molecule type" value="Genomic_DNA"/>
</dbReference>
<organism evidence="5">
    <name type="scientific">Capitella teleta</name>
    <name type="common">Polychaete worm</name>
    <dbReference type="NCBI Taxonomy" id="283909"/>
    <lineage>
        <taxon>Eukaryota</taxon>
        <taxon>Metazoa</taxon>
        <taxon>Spiralia</taxon>
        <taxon>Lophotrochozoa</taxon>
        <taxon>Annelida</taxon>
        <taxon>Polychaeta</taxon>
        <taxon>Sedentaria</taxon>
        <taxon>Scolecida</taxon>
        <taxon>Capitellidae</taxon>
        <taxon>Capitella</taxon>
    </lineage>
</organism>
<keyword evidence="3" id="KW-1133">Transmembrane helix</keyword>
<dbReference type="PANTHER" id="PTHR48070:SF6">
    <property type="entry name" value="ESTERASE OVCA2"/>
    <property type="match status" value="1"/>
</dbReference>
<dbReference type="InterPro" id="IPR005645">
    <property type="entry name" value="FSH-like_dom"/>
</dbReference>
<dbReference type="FunFam" id="3.40.50.1820:FF:000073">
    <property type="entry name" value="esterase OVCA2 isoform X6"/>
    <property type="match status" value="1"/>
</dbReference>
<dbReference type="GO" id="GO:0016787">
    <property type="term" value="F:hydrolase activity"/>
    <property type="evidence" value="ECO:0007669"/>
    <property type="project" value="UniProtKB-KW"/>
</dbReference>
<evidence type="ECO:0000313" key="5">
    <source>
        <dbReference type="EMBL" id="ELT98892.1"/>
    </source>
</evidence>
<dbReference type="HOGENOM" id="CLU_051938_2_3_1"/>
<sequence length="276" mass="30741">MGPRKTTSSQFCYPILIVHCVSSNIGLLYILVDSVTGLLFSASTDTGSYDVKFIAWGRAFSYPRRQDAATFRSRTGAFRKLTKKLADLVFITAPNLVPPLPDAEDQTTEQFGWWFSTNDDSFHAQDYSDQCKGYEQSLEVVRTAFREQGPFDGVLGFSQGASFLSLMCALLQRQGPDSGFKFDFAVLVAGFKSRSSQHSDLYATDTPASLPTLHVFGDTDKVIEKEMSEDLLQYFVDPAILTHPGGHFIPASAQQKKIYVDFFTKMKERKNAAINS</sequence>
<feature type="transmembrane region" description="Helical" evidence="3">
    <location>
        <begin position="12"/>
        <end position="32"/>
    </location>
</feature>
<evidence type="ECO:0000256" key="3">
    <source>
        <dbReference type="SAM" id="Phobius"/>
    </source>
</evidence>
<keyword evidence="2" id="KW-0378">Hydrolase</keyword>
<dbReference type="GO" id="GO:0032526">
    <property type="term" value="P:response to retinoic acid"/>
    <property type="evidence" value="ECO:0007669"/>
    <property type="project" value="TreeGrafter"/>
</dbReference>
<evidence type="ECO:0000259" key="4">
    <source>
        <dbReference type="Pfam" id="PF03959"/>
    </source>
</evidence>
<evidence type="ECO:0000313" key="6">
    <source>
        <dbReference type="EnsemblMetazoa" id="CapteP223070"/>
    </source>
</evidence>
<protein>
    <recommendedName>
        <fullName evidence="4">Serine hydrolase domain-containing protein</fullName>
    </recommendedName>
</protein>
<dbReference type="AlphaFoldDB" id="R7TZ49"/>